<feature type="binding site" evidence="2">
    <location>
        <position position="135"/>
    </location>
    <ligand>
        <name>Zn(2+)</name>
        <dbReference type="ChEBI" id="CHEBI:29105"/>
        <label>2</label>
    </ligand>
</feature>
<dbReference type="CDD" id="cd08770">
    <property type="entry name" value="DAP_dppA_3"/>
    <property type="match status" value="1"/>
</dbReference>
<dbReference type="Gene3D" id="3.40.50.10780">
    <property type="entry name" value="Dipeptide transport protein"/>
    <property type="match status" value="1"/>
</dbReference>
<evidence type="ECO:0000313" key="4">
    <source>
        <dbReference type="Proteomes" id="UP000245423"/>
    </source>
</evidence>
<evidence type="ECO:0000313" key="3">
    <source>
        <dbReference type="EMBL" id="SHD75558.1"/>
    </source>
</evidence>
<keyword evidence="4" id="KW-1185">Reference proteome</keyword>
<keyword evidence="2" id="KW-0479">Metal-binding</keyword>
<dbReference type="RefSeq" id="WP_005587009.1">
    <property type="nucleotide sequence ID" value="NZ_LT669839.1"/>
</dbReference>
<dbReference type="Pfam" id="PF04951">
    <property type="entry name" value="Peptidase_M55"/>
    <property type="match status" value="1"/>
</dbReference>
<feature type="binding site" evidence="2">
    <location>
        <position position="60"/>
    </location>
    <ligand>
        <name>Zn(2+)</name>
        <dbReference type="ChEBI" id="CHEBI:29105"/>
        <label>2</label>
    </ligand>
</feature>
<evidence type="ECO:0000256" key="1">
    <source>
        <dbReference type="PIRSR" id="PIRSR015853-1"/>
    </source>
</evidence>
<dbReference type="OrthoDB" id="9785420at2"/>
<keyword evidence="2" id="KW-0862">Zinc</keyword>
<dbReference type="Proteomes" id="UP000245423">
    <property type="component" value="Chromosome 1"/>
</dbReference>
<reference evidence="3 4" key="1">
    <citation type="submission" date="2016-11" db="EMBL/GenBank/DDBJ databases">
        <authorList>
            <person name="Manzoor S."/>
        </authorList>
    </citation>
    <scope>NUCLEOTIDE SEQUENCE [LARGE SCALE GENOMIC DNA]</scope>
    <source>
        <strain evidence="3">Clostridium ultunense strain Esp</strain>
    </source>
</reference>
<proteinExistence type="predicted"/>
<name>M1ZES0_9FIRM</name>
<sequence length="265" mass="30000">MKIYISADIEGVTGVTHWDETEKPEEDHKKFAHQMTLEVKAACEGAINAGADEIWVKDAHDSGRNIDHNLLPKNTKLIRGWSGHMYSMVQELDETFDALMFIGYHSAGGTNTNPLSHTMNTNIDYIKLNGEYLSEFLLHSHIATYLGVPAVFLSGDLGLCDEVKKFNRSIITIPVKEGRGNSTINIHPQLALELIKDGVEESLKKDFSLYEMELPREFNLEIKYNQHSEALRAMNYAGVDQIDSKRISFKTKDLMEVVRAIRFLL</sequence>
<protein>
    <submittedName>
        <fullName evidence="3">Putative amino acid amidase</fullName>
    </submittedName>
</protein>
<dbReference type="InterPro" id="IPR036177">
    <property type="entry name" value="Peptidase_M55_sf"/>
</dbReference>
<feature type="binding site" evidence="2">
    <location>
        <position position="105"/>
    </location>
    <ligand>
        <name>Zn(2+)</name>
        <dbReference type="ChEBI" id="CHEBI:29105"/>
        <label>2</label>
    </ligand>
</feature>
<evidence type="ECO:0000256" key="2">
    <source>
        <dbReference type="PIRSR" id="PIRSR015853-2"/>
    </source>
</evidence>
<feature type="binding site" evidence="2">
    <location>
        <position position="8"/>
    </location>
    <ligand>
        <name>Zn(2+)</name>
        <dbReference type="ChEBI" id="CHEBI:29105"/>
        <label>2</label>
    </ligand>
</feature>
<feature type="active site" description="Nucleophile" evidence="1">
    <location>
        <position position="117"/>
    </location>
</feature>
<dbReference type="HOGENOM" id="CLU_086038_2_0_9"/>
<dbReference type="Gene3D" id="3.30.1360.130">
    <property type="entry name" value="Dipeptide transport protein"/>
    <property type="match status" value="1"/>
</dbReference>
<dbReference type="GO" id="GO:0046872">
    <property type="term" value="F:metal ion binding"/>
    <property type="evidence" value="ECO:0007669"/>
    <property type="project" value="UniProtKB-KW"/>
</dbReference>
<accession>M1ZES0</accession>
<dbReference type="AlphaFoldDB" id="M1ZES0"/>
<organism evidence="3 4">
    <name type="scientific">[Clostridium] ultunense Esp</name>
    <dbReference type="NCBI Taxonomy" id="1288971"/>
    <lineage>
        <taxon>Bacteria</taxon>
        <taxon>Bacillati</taxon>
        <taxon>Bacillota</taxon>
        <taxon>Tissierellia</taxon>
        <taxon>Tissierellales</taxon>
        <taxon>Tepidimicrobiaceae</taxon>
        <taxon>Schnuerera</taxon>
    </lineage>
</organism>
<dbReference type="InterPro" id="IPR027476">
    <property type="entry name" value="DppA_N"/>
</dbReference>
<dbReference type="SUPFAM" id="SSF63992">
    <property type="entry name" value="Dipeptide transport protein"/>
    <property type="match status" value="1"/>
</dbReference>
<feature type="binding site" evidence="2">
    <location>
        <position position="10"/>
    </location>
    <ligand>
        <name>Zn(2+)</name>
        <dbReference type="ChEBI" id="CHEBI:29105"/>
        <label>1</label>
    </ligand>
</feature>
<dbReference type="InterPro" id="IPR007035">
    <property type="entry name" value="Peptidase_M55"/>
</dbReference>
<dbReference type="EMBL" id="LT669839">
    <property type="protein sequence ID" value="SHD75558.1"/>
    <property type="molecule type" value="Genomic_DNA"/>
</dbReference>
<gene>
    <name evidence="3" type="ORF">CUESP1_0159</name>
</gene>
<feature type="binding site" evidence="2">
    <location>
        <position position="8"/>
    </location>
    <ligand>
        <name>Zn(2+)</name>
        <dbReference type="ChEBI" id="CHEBI:29105"/>
        <label>1</label>
    </ligand>
</feature>
<dbReference type="PIRSF" id="PIRSF015853">
    <property type="entry name" value="Pep_DppA"/>
    <property type="match status" value="1"/>
</dbReference>